<reference evidence="1 2" key="1">
    <citation type="journal article" date="2023" name="ACS Omega">
        <title>Identification of the Neoaspergillic Acid Biosynthesis Gene Cluster by Establishing an In Vitro CRISPR-Ribonucleoprotein Genetic System in Aspergillus melleus.</title>
        <authorList>
            <person name="Yuan B."/>
            <person name="Grau M.F."/>
            <person name="Murata R.M."/>
            <person name="Torok T."/>
            <person name="Venkateswaran K."/>
            <person name="Stajich J.E."/>
            <person name="Wang C.C.C."/>
        </authorList>
    </citation>
    <scope>NUCLEOTIDE SEQUENCE [LARGE SCALE GENOMIC DNA]</scope>
    <source>
        <strain evidence="1 2">IMV 1140</strain>
    </source>
</reference>
<dbReference type="Proteomes" id="UP001177260">
    <property type="component" value="Unassembled WGS sequence"/>
</dbReference>
<comment type="caution">
    <text evidence="1">The sequence shown here is derived from an EMBL/GenBank/DDBJ whole genome shotgun (WGS) entry which is preliminary data.</text>
</comment>
<evidence type="ECO:0000313" key="2">
    <source>
        <dbReference type="Proteomes" id="UP001177260"/>
    </source>
</evidence>
<proteinExistence type="predicted"/>
<accession>A0ACC3BG31</accession>
<gene>
    <name evidence="1" type="ORF">N8T08_005167</name>
</gene>
<organism evidence="1 2">
    <name type="scientific">Aspergillus melleus</name>
    <dbReference type="NCBI Taxonomy" id="138277"/>
    <lineage>
        <taxon>Eukaryota</taxon>
        <taxon>Fungi</taxon>
        <taxon>Dikarya</taxon>
        <taxon>Ascomycota</taxon>
        <taxon>Pezizomycotina</taxon>
        <taxon>Eurotiomycetes</taxon>
        <taxon>Eurotiomycetidae</taxon>
        <taxon>Eurotiales</taxon>
        <taxon>Aspergillaceae</taxon>
        <taxon>Aspergillus</taxon>
        <taxon>Aspergillus subgen. Circumdati</taxon>
    </lineage>
</organism>
<keyword evidence="2" id="KW-1185">Reference proteome</keyword>
<evidence type="ECO:0000313" key="1">
    <source>
        <dbReference type="EMBL" id="KAK1149618.1"/>
    </source>
</evidence>
<name>A0ACC3BG31_9EURO</name>
<protein>
    <submittedName>
        <fullName evidence="1">Uncharacterized protein</fullName>
    </submittedName>
</protein>
<dbReference type="EMBL" id="JAOPJF010000003">
    <property type="protein sequence ID" value="KAK1149618.1"/>
    <property type="molecule type" value="Genomic_DNA"/>
</dbReference>
<sequence length="467" mass="53194">MGYSEIYCALCGISFNMARIRTADEPEEAAWSTYGPAGWINPLGRDNVECSTEETGCFYVIRNCEWFKHGVSEGMKSDLWRIMFFDYEPGKLPRVGDRLPMAEPVMELAGRIGLDKADLEHVAGPGCSLGDGYLGHRISLEEMRYCQTAQGLALKQDGWQPQLDDHPVELQSKYFLTGLVDGMPDIEIGLTGCYDEEYNHPSFHPSCFAIFMKLSRLRFGHVEIDGLMDYFAFIGGQGHEPAEELMDPDAAKSIDQWWNHIPGAEWLAVNPLYVPRLREIFKQAMDTEPTFSQQDSVFKAPSLPGSSSDNTSDPFSRLPPELRTMILGGLDAKDIASLRLASRTFYDLPASLFHKLIKEEMPWLWEIWDNEPPYFWATVTELDIRASGIMERSDDGDRAIGHNIDVQEHLRQWTLPIPPASTTNWYIIYRDIKKHWIDLKGLRNRRRIWISQGAILDEMAKFLKGLA</sequence>